<gene>
    <name evidence="2" type="ORF">HDCHBGLK_03487</name>
</gene>
<protein>
    <submittedName>
        <fullName evidence="2">Uncharacterized protein</fullName>
    </submittedName>
</protein>
<feature type="region of interest" description="Disordered" evidence="1">
    <location>
        <begin position="384"/>
        <end position="407"/>
    </location>
</feature>
<dbReference type="OrthoDB" id="2518538at2"/>
<sequence>MRNNMLNYLKNLTQCVDARTVRASSWDQTGRNKDYWLIEEGTTATLSEMEGPGCINHIWMTSFCRKVLGPNIQDPVLGSSIAPVAEMENAEGIQWELNDPDYYRKVLIKMTWEDAERPSVLVPLGDFFCIGHGMPASFNSIPFNVSSREKEEYTYGGTASMNCYFPMPFNKKAKIEIINENERPVGIFFHIDYELYKEEMTDIAYFHALWHRECPCKGWGDNLVVNSPEVNSVSNLSGEDNYTFLDIKGKGHFVGCNLSVTHFQQTWWGEGDDMIYIDGEKVPSINGTGAEDYFNHAWGMQNQGTLYNGTILHESKVPGYQVSYRFHITDPIHFAESIRVTMEHGHANHLSDDWASTAYWYQSEIAEGIDILPASKRLPLKREMERPQSQQFQLEGEKQQAQEKRDKRMEEYLLARQKQVNINMERTQNSMKGNVELSEKVRRKYMEK</sequence>
<organism evidence="2 3">
    <name type="scientific">Clostridium scindens (strain ATCC 35704 / DSM 5676 / VPI 13733 / 19)</name>
    <dbReference type="NCBI Taxonomy" id="411468"/>
    <lineage>
        <taxon>Bacteria</taxon>
        <taxon>Bacillati</taxon>
        <taxon>Bacillota</taxon>
        <taxon>Clostridia</taxon>
        <taxon>Lachnospirales</taxon>
        <taxon>Lachnospiraceae</taxon>
    </lineage>
</organism>
<feature type="compositionally biased region" description="Basic and acidic residues" evidence="1">
    <location>
        <begin position="395"/>
        <end position="407"/>
    </location>
</feature>
<dbReference type="GeneID" id="62697664"/>
<reference evidence="2 3" key="1">
    <citation type="journal article" date="2019" name="Appl. Environ. Microbiol.">
        <title>Clostridium scindens ATCC 35704: integration of nutritional requirements, the complete genome sequence, and global transcriptional responses to bile acids.</title>
        <authorList>
            <person name="Devendran S."/>
            <person name="Shrestha R."/>
            <person name="Alves J.M.P."/>
            <person name="Wolf P.G."/>
            <person name="Ly L."/>
            <person name="Hernandez A.G."/>
            <person name="Mendez-Garcia C."/>
            <person name="Inboden A."/>
            <person name="Wiley J."/>
            <person name="Paul O."/>
            <person name="Allen A."/>
            <person name="Springer E."/>
            <person name="Wright C.L."/>
            <person name="Fields C.J."/>
            <person name="Daniel S.L."/>
            <person name="Ridlon J.M."/>
        </authorList>
    </citation>
    <scope>NUCLEOTIDE SEQUENCE [LARGE SCALE GENOMIC DNA]</scope>
    <source>
        <strain evidence="2 3">ATCC 35704</strain>
    </source>
</reference>
<dbReference type="Pfam" id="PF11175">
    <property type="entry name" value="DUF2961"/>
    <property type="match status" value="1"/>
</dbReference>
<name>B0N9L1_CLOS5</name>
<dbReference type="EMBL" id="CP036170">
    <property type="protein sequence ID" value="QBF76071.1"/>
    <property type="molecule type" value="Genomic_DNA"/>
</dbReference>
<dbReference type="KEGG" id="csci:HDCHBGLK_03487"/>
<dbReference type="Gene3D" id="2.60.120.1390">
    <property type="match status" value="1"/>
</dbReference>
<evidence type="ECO:0000256" key="1">
    <source>
        <dbReference type="SAM" id="MobiDB-lite"/>
    </source>
</evidence>
<dbReference type="Proteomes" id="UP000289664">
    <property type="component" value="Chromosome"/>
</dbReference>
<dbReference type="HOGENOM" id="CLU_039495_0_0_9"/>
<proteinExistence type="predicted"/>
<evidence type="ECO:0000313" key="2">
    <source>
        <dbReference type="EMBL" id="QBF76071.1"/>
    </source>
</evidence>
<keyword evidence="3" id="KW-1185">Reference proteome</keyword>
<dbReference type="RefSeq" id="WP_004604830.1">
    <property type="nucleotide sequence ID" value="NZ_CP036170.1"/>
</dbReference>
<dbReference type="AlphaFoldDB" id="B0N9L1"/>
<dbReference type="STRING" id="411468.CLOSCI_00123"/>
<evidence type="ECO:0000313" key="3">
    <source>
        <dbReference type="Proteomes" id="UP000289664"/>
    </source>
</evidence>
<accession>B0N9L1</accession>
<dbReference type="eggNOG" id="COG4030">
    <property type="taxonomic scope" value="Bacteria"/>
</dbReference>
<dbReference type="InterPro" id="IPR021345">
    <property type="entry name" value="DUF2961"/>
</dbReference>